<evidence type="ECO:0000313" key="2">
    <source>
        <dbReference type="EMBL" id="KAF5825523.1"/>
    </source>
</evidence>
<name>A0ABQ7FSP8_DUNSA</name>
<dbReference type="Proteomes" id="UP000815325">
    <property type="component" value="Unassembled WGS sequence"/>
</dbReference>
<sequence>MGQNSSNQNQVPAQNQDMPARPPSASQHRPRPPPGQQATHGSTSHGASSSGNNRPAPAHPASPTPYLCDKAAADCKDPACMHSQQRASSNMQHHSGDVRARAGKACDKGLRCTRQDCRFQ</sequence>
<feature type="compositionally biased region" description="Polar residues" evidence="1">
    <location>
        <begin position="1"/>
        <end position="17"/>
    </location>
</feature>
<proteinExistence type="predicted"/>
<feature type="compositionally biased region" description="Low complexity" evidence="1">
    <location>
        <begin position="38"/>
        <end position="51"/>
    </location>
</feature>
<organism evidence="2 3">
    <name type="scientific">Dunaliella salina</name>
    <name type="common">Green alga</name>
    <name type="synonym">Protococcus salinus</name>
    <dbReference type="NCBI Taxonomy" id="3046"/>
    <lineage>
        <taxon>Eukaryota</taxon>
        <taxon>Viridiplantae</taxon>
        <taxon>Chlorophyta</taxon>
        <taxon>core chlorophytes</taxon>
        <taxon>Chlorophyceae</taxon>
        <taxon>CS clade</taxon>
        <taxon>Chlamydomonadales</taxon>
        <taxon>Dunaliellaceae</taxon>
        <taxon>Dunaliella</taxon>
    </lineage>
</organism>
<evidence type="ECO:0000313" key="3">
    <source>
        <dbReference type="Proteomes" id="UP000815325"/>
    </source>
</evidence>
<feature type="compositionally biased region" description="Polar residues" evidence="1">
    <location>
        <begin position="82"/>
        <end position="93"/>
    </location>
</feature>
<dbReference type="EMBL" id="MU072707">
    <property type="protein sequence ID" value="KAF5825523.1"/>
    <property type="molecule type" value="Genomic_DNA"/>
</dbReference>
<feature type="compositionally biased region" description="Basic and acidic residues" evidence="1">
    <location>
        <begin position="94"/>
        <end position="105"/>
    </location>
</feature>
<comment type="caution">
    <text evidence="2">The sequence shown here is derived from an EMBL/GenBank/DDBJ whole genome shotgun (WGS) entry which is preliminary data.</text>
</comment>
<evidence type="ECO:0000256" key="1">
    <source>
        <dbReference type="SAM" id="MobiDB-lite"/>
    </source>
</evidence>
<reference evidence="2" key="1">
    <citation type="submission" date="2017-08" db="EMBL/GenBank/DDBJ databases">
        <authorList>
            <person name="Polle J.E."/>
            <person name="Barry K."/>
            <person name="Cushman J."/>
            <person name="Schmutz J."/>
            <person name="Tran D."/>
            <person name="Hathwaick L.T."/>
            <person name="Yim W.C."/>
            <person name="Jenkins J."/>
            <person name="Mckie-Krisberg Z.M."/>
            <person name="Prochnik S."/>
            <person name="Lindquist E."/>
            <person name="Dockter R.B."/>
            <person name="Adam C."/>
            <person name="Molina H."/>
            <person name="Bunkerborg J."/>
            <person name="Jin E."/>
            <person name="Buchheim M."/>
            <person name="Magnuson J."/>
        </authorList>
    </citation>
    <scope>NUCLEOTIDE SEQUENCE</scope>
    <source>
        <strain evidence="2">CCAP 19/18</strain>
    </source>
</reference>
<accession>A0ABQ7FSP8</accession>
<protein>
    <submittedName>
        <fullName evidence="2">Uncharacterized protein</fullName>
    </submittedName>
</protein>
<feature type="non-terminal residue" evidence="2">
    <location>
        <position position="120"/>
    </location>
</feature>
<keyword evidence="3" id="KW-1185">Reference proteome</keyword>
<feature type="region of interest" description="Disordered" evidence="1">
    <location>
        <begin position="1"/>
        <end position="105"/>
    </location>
</feature>
<gene>
    <name evidence="2" type="ORF">DUNSADRAFT_9021</name>
</gene>